<evidence type="ECO:0000313" key="8">
    <source>
        <dbReference type="EMBL" id="SBW07624.1"/>
    </source>
</evidence>
<name>A0A212K7C9_9PROT</name>
<dbReference type="GO" id="GO:0005886">
    <property type="term" value="C:plasma membrane"/>
    <property type="evidence" value="ECO:0007669"/>
    <property type="project" value="UniProtKB-SubCell"/>
</dbReference>
<dbReference type="InterPro" id="IPR015414">
    <property type="entry name" value="TMEM64"/>
</dbReference>
<comment type="similarity">
    <text evidence="6">Belongs to the TVP38/TMEM64 family.</text>
</comment>
<evidence type="ECO:0000256" key="6">
    <source>
        <dbReference type="RuleBase" id="RU366058"/>
    </source>
</evidence>
<evidence type="ECO:0000256" key="4">
    <source>
        <dbReference type="ARBA" id="ARBA00022989"/>
    </source>
</evidence>
<accession>A0A212K7C9</accession>
<feature type="transmembrane region" description="Helical" evidence="6">
    <location>
        <begin position="195"/>
        <end position="213"/>
    </location>
</feature>
<keyword evidence="5 6" id="KW-0472">Membrane</keyword>
<keyword evidence="2 6" id="KW-1003">Cell membrane</keyword>
<feature type="transmembrane region" description="Helical" evidence="6">
    <location>
        <begin position="163"/>
        <end position="183"/>
    </location>
</feature>
<evidence type="ECO:0000259" key="7">
    <source>
        <dbReference type="Pfam" id="PF09335"/>
    </source>
</evidence>
<dbReference type="Pfam" id="PF09335">
    <property type="entry name" value="VTT_dom"/>
    <property type="match status" value="1"/>
</dbReference>
<comment type="subcellular location">
    <subcellularLocation>
        <location evidence="1 6">Cell membrane</location>
        <topology evidence="1 6">Multi-pass membrane protein</topology>
    </subcellularLocation>
</comment>
<gene>
    <name evidence="8" type="ORF">KL86APRO_12265</name>
</gene>
<reference evidence="8" key="1">
    <citation type="submission" date="2016-04" db="EMBL/GenBank/DDBJ databases">
        <authorList>
            <person name="Evans L.H."/>
            <person name="Alamgir A."/>
            <person name="Owens N."/>
            <person name="Weber N.D."/>
            <person name="Virtaneva K."/>
            <person name="Barbian K."/>
            <person name="Babar A."/>
            <person name="Rosenke K."/>
        </authorList>
    </citation>
    <scope>NUCLEOTIDE SEQUENCE</scope>
    <source>
        <strain evidence="8">86</strain>
    </source>
</reference>
<sequence>MTDRSGGLKPYLKGLTMIASLVAIGYGLKALGVSEMFDTAWIDQEVKGKGLTGEMVFVAMGALVTAVGLPRQVVAFLGGYAFGFVEGTALSLLGATFGCALAFAYARLLGRGLVQRHFGRRIARFDALLAERTFLTTLLIRFLPVGSNVVTNLLAGVTRVHALPFVGGSAAGYLPQTVVFVLIGSGVHIDPAFRIGLGVVLFVVSAAMGVYLLRDIRRRLDDDANPV</sequence>
<feature type="domain" description="VTT" evidence="7">
    <location>
        <begin position="69"/>
        <end position="185"/>
    </location>
</feature>
<evidence type="ECO:0000256" key="5">
    <source>
        <dbReference type="ARBA" id="ARBA00023136"/>
    </source>
</evidence>
<evidence type="ECO:0000256" key="3">
    <source>
        <dbReference type="ARBA" id="ARBA00022692"/>
    </source>
</evidence>
<feature type="transmembrane region" description="Helical" evidence="6">
    <location>
        <begin position="12"/>
        <end position="31"/>
    </location>
</feature>
<feature type="transmembrane region" description="Helical" evidence="6">
    <location>
        <begin position="51"/>
        <end position="69"/>
    </location>
</feature>
<evidence type="ECO:0000256" key="2">
    <source>
        <dbReference type="ARBA" id="ARBA00022475"/>
    </source>
</evidence>
<dbReference type="PANTHER" id="PTHR12677">
    <property type="entry name" value="GOLGI APPARATUS MEMBRANE PROTEIN TVP38-RELATED"/>
    <property type="match status" value="1"/>
</dbReference>
<feature type="transmembrane region" description="Helical" evidence="6">
    <location>
        <begin position="89"/>
        <end position="110"/>
    </location>
</feature>
<dbReference type="AlphaFoldDB" id="A0A212K7C9"/>
<dbReference type="EMBL" id="FLUO01000001">
    <property type="protein sequence ID" value="SBW07624.1"/>
    <property type="molecule type" value="Genomic_DNA"/>
</dbReference>
<proteinExistence type="inferred from homology"/>
<dbReference type="InterPro" id="IPR032816">
    <property type="entry name" value="VTT_dom"/>
</dbReference>
<keyword evidence="4 6" id="KW-1133">Transmembrane helix</keyword>
<organism evidence="8">
    <name type="scientific">uncultured Alphaproteobacteria bacterium</name>
    <dbReference type="NCBI Taxonomy" id="91750"/>
    <lineage>
        <taxon>Bacteria</taxon>
        <taxon>Pseudomonadati</taxon>
        <taxon>Pseudomonadota</taxon>
        <taxon>Alphaproteobacteria</taxon>
        <taxon>environmental samples</taxon>
    </lineage>
</organism>
<dbReference type="PANTHER" id="PTHR12677:SF59">
    <property type="entry name" value="GOLGI APPARATUS MEMBRANE PROTEIN TVP38-RELATED"/>
    <property type="match status" value="1"/>
</dbReference>
<evidence type="ECO:0000256" key="1">
    <source>
        <dbReference type="ARBA" id="ARBA00004651"/>
    </source>
</evidence>
<keyword evidence="3 6" id="KW-0812">Transmembrane</keyword>
<protein>
    <recommendedName>
        <fullName evidence="6">TVP38/TMEM64 family membrane protein</fullName>
    </recommendedName>
</protein>